<proteinExistence type="predicted"/>
<gene>
    <name evidence="1" type="ORF">MEC_00822</name>
</gene>
<evidence type="ECO:0000313" key="2">
    <source>
        <dbReference type="Proteomes" id="UP000008761"/>
    </source>
</evidence>
<dbReference type="HOGENOM" id="CLU_3380687_0_0_5"/>
<dbReference type="STRING" id="1094551.MEC_00822"/>
<organism evidence="1 2">
    <name type="scientific">Bartonella alsatica IBS 382</name>
    <dbReference type="NCBI Taxonomy" id="1094551"/>
    <lineage>
        <taxon>Bacteria</taxon>
        <taxon>Pseudomonadati</taxon>
        <taxon>Pseudomonadota</taxon>
        <taxon>Alphaproteobacteria</taxon>
        <taxon>Hyphomicrobiales</taxon>
        <taxon>Bartonellaceae</taxon>
        <taxon>Bartonella</taxon>
    </lineage>
</organism>
<reference evidence="1 2" key="1">
    <citation type="submission" date="2012-03" db="EMBL/GenBank/DDBJ databases">
        <title>The Genome Sequence of Bartonella alsatica IBS 382.</title>
        <authorList>
            <consortium name="The Broad Institute Genome Sequencing Platform"/>
            <consortium name="The Broad Institute Genome Sequencing Center for Infectious Disease"/>
            <person name="Feldgarden M."/>
            <person name="Kirby J."/>
            <person name="Kosoy M."/>
            <person name="Birtles R."/>
            <person name="Probert W.S."/>
            <person name="Chiaraviglio L."/>
            <person name="Young S.K."/>
            <person name="Zeng Q."/>
            <person name="Gargeya S."/>
            <person name="Fitzgerald M."/>
            <person name="Haas B."/>
            <person name="Abouelleil A."/>
            <person name="Alvarado L."/>
            <person name="Arachchi H.M."/>
            <person name="Berlin A."/>
            <person name="Chapman S.B."/>
            <person name="Gearin G."/>
            <person name="Goldberg J."/>
            <person name="Griggs A."/>
            <person name="Gujja S."/>
            <person name="Hansen M."/>
            <person name="Heiman D."/>
            <person name="Howarth C."/>
            <person name="Larimer J."/>
            <person name="Lui A."/>
            <person name="MacDonald P.J.P."/>
            <person name="McCowen C."/>
            <person name="Montmayeur A."/>
            <person name="Murphy C."/>
            <person name="Neiman D."/>
            <person name="Pearson M."/>
            <person name="Priest M."/>
            <person name="Roberts A."/>
            <person name="Saif S."/>
            <person name="Shea T."/>
            <person name="Sisk P."/>
            <person name="Stolte C."/>
            <person name="Sykes S."/>
            <person name="Wortman J."/>
            <person name="Nusbaum C."/>
            <person name="Birren B."/>
        </authorList>
    </citation>
    <scope>NUCLEOTIDE SEQUENCE [LARGE SCALE GENOMIC DNA]</scope>
    <source>
        <strain evidence="1 2">IBS 382</strain>
    </source>
</reference>
<evidence type="ECO:0000313" key="1">
    <source>
        <dbReference type="EMBL" id="EJF75346.1"/>
    </source>
</evidence>
<comment type="caution">
    <text evidence="1">The sequence shown here is derived from an EMBL/GenBank/DDBJ whole genome shotgun (WGS) entry which is preliminary data.</text>
</comment>
<accession>J0PS53</accession>
<dbReference type="AlphaFoldDB" id="J0PS53"/>
<sequence>MVSCMAQVAAGVFGMCDGMTQEDTGMELSSFSM</sequence>
<dbReference type="Proteomes" id="UP000008761">
    <property type="component" value="Unassembled WGS sequence"/>
</dbReference>
<protein>
    <submittedName>
        <fullName evidence="1">Uncharacterized protein</fullName>
    </submittedName>
</protein>
<name>J0PS53_9HYPH</name>
<dbReference type="EMBL" id="AIME01000004">
    <property type="protein sequence ID" value="EJF75346.1"/>
    <property type="molecule type" value="Genomic_DNA"/>
</dbReference>